<organism evidence="1 2">
    <name type="scientific">Zarea fungicola</name>
    <dbReference type="NCBI Taxonomy" id="93591"/>
    <lineage>
        <taxon>Eukaryota</taxon>
        <taxon>Fungi</taxon>
        <taxon>Dikarya</taxon>
        <taxon>Ascomycota</taxon>
        <taxon>Pezizomycotina</taxon>
        <taxon>Sordariomycetes</taxon>
        <taxon>Hypocreomycetidae</taxon>
        <taxon>Hypocreales</taxon>
        <taxon>Cordycipitaceae</taxon>
        <taxon>Zarea</taxon>
    </lineage>
</organism>
<proteinExistence type="predicted"/>
<accession>A0ACC1MUV9</accession>
<keyword evidence="2" id="KW-1185">Reference proteome</keyword>
<evidence type="ECO:0000313" key="1">
    <source>
        <dbReference type="EMBL" id="KAJ2970298.1"/>
    </source>
</evidence>
<sequence length="218" mass="24080">MTSNADNAMARFLFAILKQKNLKDIDWTLVANDPVLLQPITNGHAARMRYSRFRSTITGHEPQKRRSSGEKAKVSKSSSSSRRDSSVSKKENIVKSESGISLSSYPQFTPDVSPYMGDLGDDFDNPRFMTPCSDDMTQSLSLDPSTIHQIPQHPSYTLDDGSEFLKQEPGLEGSPDFSAFEAAYDMGNFGAGTFDLSSQTDLGATQSLWADQFQDGHF</sequence>
<name>A0ACC1MUV9_9HYPO</name>
<comment type="caution">
    <text evidence="1">The sequence shown here is derived from an EMBL/GenBank/DDBJ whole genome shotgun (WGS) entry which is preliminary data.</text>
</comment>
<reference evidence="1" key="1">
    <citation type="submission" date="2022-08" db="EMBL/GenBank/DDBJ databases">
        <title>Genome Sequence of Lecanicillium fungicola.</title>
        <authorList>
            <person name="Buettner E."/>
        </authorList>
    </citation>
    <scope>NUCLEOTIDE SEQUENCE</scope>
    <source>
        <strain evidence="1">Babe33</strain>
    </source>
</reference>
<protein>
    <submittedName>
        <fullName evidence="1">Uncharacterized protein</fullName>
    </submittedName>
</protein>
<dbReference type="Proteomes" id="UP001143910">
    <property type="component" value="Unassembled WGS sequence"/>
</dbReference>
<gene>
    <name evidence="1" type="ORF">NQ176_g8257</name>
</gene>
<dbReference type="EMBL" id="JANJQO010001563">
    <property type="protein sequence ID" value="KAJ2970298.1"/>
    <property type="molecule type" value="Genomic_DNA"/>
</dbReference>
<evidence type="ECO:0000313" key="2">
    <source>
        <dbReference type="Proteomes" id="UP001143910"/>
    </source>
</evidence>